<evidence type="ECO:0000256" key="1">
    <source>
        <dbReference type="SAM" id="Coils"/>
    </source>
</evidence>
<dbReference type="EMBL" id="JAKNID010000004">
    <property type="protein sequence ID" value="MCG4564248.1"/>
    <property type="molecule type" value="Genomic_DNA"/>
</dbReference>
<dbReference type="Proteomes" id="UP000462760">
    <property type="component" value="Unassembled WGS sequence"/>
</dbReference>
<evidence type="ECO:0000313" key="6">
    <source>
        <dbReference type="Proteomes" id="UP001108123"/>
    </source>
</evidence>
<comment type="caution">
    <text evidence="4">The sequence shown here is derived from an EMBL/GenBank/DDBJ whole genome shotgun (WGS) entry which is preliminary data.</text>
</comment>
<dbReference type="EMBL" id="VULR01000004">
    <property type="protein sequence ID" value="MSS42889.1"/>
    <property type="molecule type" value="Genomic_DNA"/>
</dbReference>
<evidence type="ECO:0000256" key="2">
    <source>
        <dbReference type="SAM" id="Phobius"/>
    </source>
</evidence>
<accession>A0A844FFY7</accession>
<keyword evidence="6" id="KW-1185">Reference proteome</keyword>
<gene>
    <name evidence="4" type="ORF">FYJ27_03965</name>
    <name evidence="3" type="ORF">L0P62_02195</name>
</gene>
<dbReference type="OrthoDB" id="2382049at2"/>
<keyword evidence="1" id="KW-0175">Coiled coil</keyword>
<dbReference type="AlphaFoldDB" id="A0A844FFY7"/>
<dbReference type="GO" id="GO:0055070">
    <property type="term" value="P:copper ion homeostasis"/>
    <property type="evidence" value="ECO:0007669"/>
    <property type="project" value="InterPro"/>
</dbReference>
<dbReference type="Proteomes" id="UP001108123">
    <property type="component" value="Unassembled WGS sequence"/>
</dbReference>
<dbReference type="Pfam" id="PF11382">
    <property type="entry name" value="MctB"/>
    <property type="match status" value="1"/>
</dbReference>
<name>A0A844FFY7_9FIRM</name>
<proteinExistence type="predicted"/>
<dbReference type="InterPro" id="IPR021522">
    <property type="entry name" value="MctB"/>
</dbReference>
<organism evidence="4 5">
    <name type="scientific">Anaerosalibacter bizertensis</name>
    <dbReference type="NCBI Taxonomy" id="932217"/>
    <lineage>
        <taxon>Bacteria</taxon>
        <taxon>Bacillati</taxon>
        <taxon>Bacillota</taxon>
        <taxon>Tissierellia</taxon>
        <taxon>Tissierellales</taxon>
        <taxon>Sporanaerobacteraceae</taxon>
        <taxon>Anaerosalibacter</taxon>
    </lineage>
</organism>
<evidence type="ECO:0000313" key="5">
    <source>
        <dbReference type="Proteomes" id="UP000462760"/>
    </source>
</evidence>
<reference evidence="3" key="2">
    <citation type="submission" date="2022-01" db="EMBL/GenBank/DDBJ databases">
        <title>Collection of gut derived symbiotic bacterial strains cultured from healthy donors.</title>
        <authorList>
            <person name="Lin H."/>
            <person name="Kohout C."/>
            <person name="Waligurski E."/>
            <person name="Pamer E.G."/>
        </authorList>
    </citation>
    <scope>NUCLEOTIDE SEQUENCE</scope>
    <source>
        <strain evidence="3">MSK.14.39</strain>
    </source>
</reference>
<feature type="coiled-coil region" evidence="1">
    <location>
        <begin position="36"/>
        <end position="77"/>
    </location>
</feature>
<dbReference type="RefSeq" id="WP_154483501.1">
    <property type="nucleotide sequence ID" value="NZ_JAHLOA010000004.1"/>
</dbReference>
<feature type="transmembrane region" description="Helical" evidence="2">
    <location>
        <begin position="7"/>
        <end position="27"/>
    </location>
</feature>
<sequence>MIPNMKFYVISIVSIFLALAIGIYIGFTLDAQNFLVEQKEDIASKLEEKFDYLRSENENFKKEIEKMEVKNSQYEKFNETVYPEIIKNRLSGTKVAIIETNDEYIYSGIGKTLEMSGATVVNVTTIKDKFLNEDTLKEAYLKSGIDKDELKENVIGKAISDLSTAIISDGNEEVIKYFEEYGLLNIIGNIDEPVDYVIIAGGSDSKDIERINILDKTIIDSVKKMELPIIGIEKTTVKNSYMKEYKDYRISTVDNVDSIIGKVALIMSMEGRPGNYGVKSSAESLLPDPSYAISE</sequence>
<reference evidence="4 5" key="1">
    <citation type="submission" date="2019-08" db="EMBL/GenBank/DDBJ databases">
        <title>In-depth cultivation of the pig gut microbiome towards novel bacterial diversity and tailored functional studies.</title>
        <authorList>
            <person name="Wylensek D."/>
            <person name="Hitch T.C.A."/>
            <person name="Clavel T."/>
        </authorList>
    </citation>
    <scope>NUCLEOTIDE SEQUENCE [LARGE SCALE GENOMIC DNA]</scope>
    <source>
        <strain evidence="4 5">Med78-601-WT-4W-RMD-3</strain>
    </source>
</reference>
<keyword evidence="2" id="KW-0472">Membrane</keyword>
<evidence type="ECO:0000313" key="3">
    <source>
        <dbReference type="EMBL" id="MCG4564248.1"/>
    </source>
</evidence>
<dbReference type="GO" id="GO:0016020">
    <property type="term" value="C:membrane"/>
    <property type="evidence" value="ECO:0007669"/>
    <property type="project" value="InterPro"/>
</dbReference>
<keyword evidence="2" id="KW-1133">Transmembrane helix</keyword>
<evidence type="ECO:0000313" key="4">
    <source>
        <dbReference type="EMBL" id="MSS42889.1"/>
    </source>
</evidence>
<keyword evidence="2" id="KW-0812">Transmembrane</keyword>
<protein>
    <submittedName>
        <fullName evidence="4">Copper transporter</fullName>
    </submittedName>
</protein>